<sequence>MPCSSNIDLPLPVLLDSPSSTLFLVLPDGFSPACPPVSFFSVNVKTFFVLPFDTALRSSADSGCCGTSSVDIMSLFQQSLMPAQIYLSDRQGFLEHLVQRINEDIDRTQ</sequence>
<evidence type="ECO:0000313" key="2">
    <source>
        <dbReference type="Proteomes" id="UP000092460"/>
    </source>
</evidence>
<dbReference type="EMBL" id="JXJN01010705">
    <property type="status" value="NOT_ANNOTATED_CDS"/>
    <property type="molecule type" value="Genomic_DNA"/>
</dbReference>
<dbReference type="VEuPathDB" id="VectorBase:GPPI023598"/>
<keyword evidence="2" id="KW-1185">Reference proteome</keyword>
<accession>A0A1B0BA33</accession>
<evidence type="ECO:0000313" key="1">
    <source>
        <dbReference type="EnsemblMetazoa" id="GPPI023598-PA"/>
    </source>
</evidence>
<organism evidence="1 2">
    <name type="scientific">Glossina palpalis gambiensis</name>
    <dbReference type="NCBI Taxonomy" id="67801"/>
    <lineage>
        <taxon>Eukaryota</taxon>
        <taxon>Metazoa</taxon>
        <taxon>Ecdysozoa</taxon>
        <taxon>Arthropoda</taxon>
        <taxon>Hexapoda</taxon>
        <taxon>Insecta</taxon>
        <taxon>Pterygota</taxon>
        <taxon>Neoptera</taxon>
        <taxon>Endopterygota</taxon>
        <taxon>Diptera</taxon>
        <taxon>Brachycera</taxon>
        <taxon>Muscomorpha</taxon>
        <taxon>Hippoboscoidea</taxon>
        <taxon>Glossinidae</taxon>
        <taxon>Glossina</taxon>
    </lineage>
</organism>
<dbReference type="EMBL" id="JXJN01010706">
    <property type="status" value="NOT_ANNOTATED_CDS"/>
    <property type="molecule type" value="Genomic_DNA"/>
</dbReference>
<proteinExistence type="predicted"/>
<reference evidence="1" key="2">
    <citation type="submission" date="2020-05" db="UniProtKB">
        <authorList>
            <consortium name="EnsemblMetazoa"/>
        </authorList>
    </citation>
    <scope>IDENTIFICATION</scope>
    <source>
        <strain evidence="1">IAEA</strain>
    </source>
</reference>
<dbReference type="AlphaFoldDB" id="A0A1B0BA33"/>
<protein>
    <submittedName>
        <fullName evidence="1">Uncharacterized protein</fullName>
    </submittedName>
</protein>
<name>A0A1B0BA33_9MUSC</name>
<reference evidence="2" key="1">
    <citation type="submission" date="2015-01" db="EMBL/GenBank/DDBJ databases">
        <authorList>
            <person name="Aksoy S."/>
            <person name="Warren W."/>
            <person name="Wilson R.K."/>
        </authorList>
    </citation>
    <scope>NUCLEOTIDE SEQUENCE [LARGE SCALE GENOMIC DNA]</scope>
    <source>
        <strain evidence="2">IAEA</strain>
    </source>
</reference>
<dbReference type="Proteomes" id="UP000092460">
    <property type="component" value="Unassembled WGS sequence"/>
</dbReference>
<dbReference type="EnsemblMetazoa" id="GPPI023598-RA">
    <property type="protein sequence ID" value="GPPI023598-PA"/>
    <property type="gene ID" value="GPPI023598"/>
</dbReference>